<evidence type="ECO:0000313" key="2">
    <source>
        <dbReference type="EMBL" id="GAA5020576.1"/>
    </source>
</evidence>
<dbReference type="Gene3D" id="3.90.280.10">
    <property type="entry name" value="PEBP-like"/>
    <property type="match status" value="1"/>
</dbReference>
<comment type="similarity">
    <text evidence="1">Belongs to the UPF0098 family.</text>
</comment>
<accession>A0ABP9J6J3</accession>
<dbReference type="InterPro" id="IPR036610">
    <property type="entry name" value="PEBP-like_sf"/>
</dbReference>
<dbReference type="InterPro" id="IPR008914">
    <property type="entry name" value="PEBP"/>
</dbReference>
<evidence type="ECO:0000313" key="3">
    <source>
        <dbReference type="Proteomes" id="UP001500427"/>
    </source>
</evidence>
<sequence>MSLDRPVAPNPYELLPAVASFDVTSTDVTDGAPLADAQVADAGNTSPQLSWSGAPEGTQSYVVTCFDPDAPTPSGFWHWVLVDLPADVTSLDTGAGAESGSLPGKAFHVRNDGGSSGFMGAAPPEGDMPHRYFFVVHAVSEPTLGVDDSASPAVVSFNLAFKTLGRAVLHGTYQH</sequence>
<gene>
    <name evidence="2" type="ORF">GCM10023258_09330</name>
</gene>
<dbReference type="InterPro" id="IPR005247">
    <property type="entry name" value="YbhB_YbcL/LppC-like"/>
</dbReference>
<dbReference type="CDD" id="cd00865">
    <property type="entry name" value="PEBP_bact_arch"/>
    <property type="match status" value="1"/>
</dbReference>
<proteinExistence type="inferred from homology"/>
<keyword evidence="3" id="KW-1185">Reference proteome</keyword>
<dbReference type="Proteomes" id="UP001500427">
    <property type="component" value="Unassembled WGS sequence"/>
</dbReference>
<organism evidence="2 3">
    <name type="scientific">Terrabacter aeriphilus</name>
    <dbReference type="NCBI Taxonomy" id="515662"/>
    <lineage>
        <taxon>Bacteria</taxon>
        <taxon>Bacillati</taxon>
        <taxon>Actinomycetota</taxon>
        <taxon>Actinomycetes</taxon>
        <taxon>Micrococcales</taxon>
        <taxon>Intrasporangiaceae</taxon>
        <taxon>Terrabacter</taxon>
    </lineage>
</organism>
<dbReference type="SUPFAM" id="SSF49777">
    <property type="entry name" value="PEBP-like"/>
    <property type="match status" value="1"/>
</dbReference>
<name>A0ABP9J6J3_9MICO</name>
<dbReference type="NCBIfam" id="TIGR00481">
    <property type="entry name" value="YbhB/YbcL family Raf kinase inhibitor-like protein"/>
    <property type="match status" value="1"/>
</dbReference>
<keyword evidence="2" id="KW-0649">Protein kinase inhibitor</keyword>
<dbReference type="PANTHER" id="PTHR30289:SF1">
    <property type="entry name" value="PEBP (PHOSPHATIDYLETHANOLAMINE-BINDING PROTEIN) FAMILY PROTEIN"/>
    <property type="match status" value="1"/>
</dbReference>
<dbReference type="EMBL" id="BAABIW010000006">
    <property type="protein sequence ID" value="GAA5020576.1"/>
    <property type="molecule type" value="Genomic_DNA"/>
</dbReference>
<dbReference type="GO" id="GO:0004860">
    <property type="term" value="F:protein kinase inhibitor activity"/>
    <property type="evidence" value="ECO:0007669"/>
    <property type="project" value="UniProtKB-KW"/>
</dbReference>
<dbReference type="PANTHER" id="PTHR30289">
    <property type="entry name" value="UNCHARACTERIZED PROTEIN YBCL-RELATED"/>
    <property type="match status" value="1"/>
</dbReference>
<dbReference type="RefSeq" id="WP_345506271.1">
    <property type="nucleotide sequence ID" value="NZ_BAABIW010000006.1"/>
</dbReference>
<dbReference type="Pfam" id="PF01161">
    <property type="entry name" value="PBP"/>
    <property type="match status" value="1"/>
</dbReference>
<reference evidence="3" key="1">
    <citation type="journal article" date="2019" name="Int. J. Syst. Evol. Microbiol.">
        <title>The Global Catalogue of Microorganisms (GCM) 10K type strain sequencing project: providing services to taxonomists for standard genome sequencing and annotation.</title>
        <authorList>
            <consortium name="The Broad Institute Genomics Platform"/>
            <consortium name="The Broad Institute Genome Sequencing Center for Infectious Disease"/>
            <person name="Wu L."/>
            <person name="Ma J."/>
        </authorList>
    </citation>
    <scope>NUCLEOTIDE SEQUENCE [LARGE SCALE GENOMIC DNA]</scope>
    <source>
        <strain evidence="3">JCM 17687</strain>
    </source>
</reference>
<protein>
    <submittedName>
        <fullName evidence="2">YbhB/YbcL family Raf kinase inhibitor-like protein</fullName>
    </submittedName>
</protein>
<comment type="caution">
    <text evidence="2">The sequence shown here is derived from an EMBL/GenBank/DDBJ whole genome shotgun (WGS) entry which is preliminary data.</text>
</comment>
<evidence type="ECO:0000256" key="1">
    <source>
        <dbReference type="ARBA" id="ARBA00007120"/>
    </source>
</evidence>